<name>A0A938BUI4_UNCW3</name>
<keyword evidence="1" id="KW-1133">Transmembrane helix</keyword>
<comment type="caution">
    <text evidence="2">The sequence shown here is derived from an EMBL/GenBank/DDBJ whole genome shotgun (WGS) entry which is preliminary data.</text>
</comment>
<protein>
    <submittedName>
        <fullName evidence="2">Uncharacterized protein</fullName>
    </submittedName>
</protein>
<gene>
    <name evidence="2" type="ORF">FJY68_09120</name>
</gene>
<keyword evidence="1" id="KW-0472">Membrane</keyword>
<dbReference type="Proteomes" id="UP000779900">
    <property type="component" value="Unassembled WGS sequence"/>
</dbReference>
<evidence type="ECO:0000256" key="1">
    <source>
        <dbReference type="SAM" id="Phobius"/>
    </source>
</evidence>
<sequence>MLAILLFSLAVAETWQVVPESAAIVAVSPGVGAEINAVERRRFHLFPGIEDFASAGFSLMPDSAYSLTIADGSGRTVQYPIAPEQFRRIGYYVDHYGEVVNELAAVPGGRAAYLDLWQGIGENPGDTGTRPIHPPPRAAWTSQVVDGLTGAACGLGVGSTIGAMTAIKFVESRQESVLIHGCMSGGGSWYYYSVDVYDLDRTTYGAAAGAGFAAGAGAGWLQGSSQARRGCEAARERKGVAAHDLFGDPITDHEVRRRMQADNRNLSTILGAATGWVAGASVGLLAVAIARGVVLRPNAWDTIIIRHDGFSFDLPLIVFSLAGLLRGAYVGYNLGERQDWSAAVDALKRERLVLEP</sequence>
<evidence type="ECO:0000313" key="3">
    <source>
        <dbReference type="Proteomes" id="UP000779900"/>
    </source>
</evidence>
<keyword evidence="1" id="KW-0812">Transmembrane</keyword>
<dbReference type="AlphaFoldDB" id="A0A938BUI4"/>
<feature type="transmembrane region" description="Helical" evidence="1">
    <location>
        <begin position="310"/>
        <end position="332"/>
    </location>
</feature>
<reference evidence="2" key="1">
    <citation type="submission" date="2019-03" db="EMBL/GenBank/DDBJ databases">
        <title>Lake Tanganyika Metagenome-Assembled Genomes (MAGs).</title>
        <authorList>
            <person name="Tran P."/>
        </authorList>
    </citation>
    <scope>NUCLEOTIDE SEQUENCE</scope>
    <source>
        <strain evidence="2">K_DeepCast_150m_m2_040</strain>
    </source>
</reference>
<evidence type="ECO:0000313" key="2">
    <source>
        <dbReference type="EMBL" id="MBM3331993.1"/>
    </source>
</evidence>
<accession>A0A938BUI4</accession>
<dbReference type="EMBL" id="VGIR01000054">
    <property type="protein sequence ID" value="MBM3331993.1"/>
    <property type="molecule type" value="Genomic_DNA"/>
</dbReference>
<organism evidence="2 3">
    <name type="scientific">candidate division WOR-3 bacterium</name>
    <dbReference type="NCBI Taxonomy" id="2052148"/>
    <lineage>
        <taxon>Bacteria</taxon>
        <taxon>Bacteria division WOR-3</taxon>
    </lineage>
</organism>
<proteinExistence type="predicted"/>
<feature type="transmembrane region" description="Helical" evidence="1">
    <location>
        <begin position="266"/>
        <end position="289"/>
    </location>
</feature>